<dbReference type="STRING" id="1353952.A0A165I4A7"/>
<keyword evidence="4" id="KW-1185">Reference proteome</keyword>
<reference evidence="3 4" key="1">
    <citation type="journal article" date="2016" name="Mol. Biol. Evol.">
        <title>Comparative Genomics of Early-Diverging Mushroom-Forming Fungi Provides Insights into the Origins of Lignocellulose Decay Capabilities.</title>
        <authorList>
            <person name="Nagy L.G."/>
            <person name="Riley R."/>
            <person name="Tritt A."/>
            <person name="Adam C."/>
            <person name="Daum C."/>
            <person name="Floudas D."/>
            <person name="Sun H."/>
            <person name="Yadav J.S."/>
            <person name="Pangilinan J."/>
            <person name="Larsson K.H."/>
            <person name="Matsuura K."/>
            <person name="Barry K."/>
            <person name="Labutti K."/>
            <person name="Kuo R."/>
            <person name="Ohm R.A."/>
            <person name="Bhattacharya S.S."/>
            <person name="Shirouzu T."/>
            <person name="Yoshinaga Y."/>
            <person name="Martin F.M."/>
            <person name="Grigoriev I.V."/>
            <person name="Hibbett D.S."/>
        </authorList>
    </citation>
    <scope>NUCLEOTIDE SEQUENCE [LARGE SCALE GENOMIC DNA]</scope>
    <source>
        <strain evidence="3 4">HHB12733</strain>
    </source>
</reference>
<dbReference type="SUPFAM" id="SSF52113">
    <property type="entry name" value="BRCT domain"/>
    <property type="match status" value="1"/>
</dbReference>
<gene>
    <name evidence="3" type="ORF">CALCODRAFT_492878</name>
</gene>
<dbReference type="AlphaFoldDB" id="A0A165I4A7"/>
<dbReference type="InterPro" id="IPR001357">
    <property type="entry name" value="BRCT_dom"/>
</dbReference>
<dbReference type="SMART" id="SM00292">
    <property type="entry name" value="BRCT"/>
    <property type="match status" value="2"/>
</dbReference>
<proteinExistence type="predicted"/>
<organism evidence="3 4">
    <name type="scientific">Calocera cornea HHB12733</name>
    <dbReference type="NCBI Taxonomy" id="1353952"/>
    <lineage>
        <taxon>Eukaryota</taxon>
        <taxon>Fungi</taxon>
        <taxon>Dikarya</taxon>
        <taxon>Basidiomycota</taxon>
        <taxon>Agaricomycotina</taxon>
        <taxon>Dacrymycetes</taxon>
        <taxon>Dacrymycetales</taxon>
        <taxon>Dacrymycetaceae</taxon>
        <taxon>Calocera</taxon>
    </lineage>
</organism>
<dbReference type="InParanoid" id="A0A165I4A7"/>
<evidence type="ECO:0000313" key="3">
    <source>
        <dbReference type="EMBL" id="KZT60111.1"/>
    </source>
</evidence>
<dbReference type="OrthoDB" id="3267102at2759"/>
<protein>
    <recommendedName>
        <fullName evidence="2">BRCT domain-containing protein</fullName>
    </recommendedName>
</protein>
<evidence type="ECO:0000259" key="2">
    <source>
        <dbReference type="PROSITE" id="PS50172"/>
    </source>
</evidence>
<evidence type="ECO:0000313" key="4">
    <source>
        <dbReference type="Proteomes" id="UP000076842"/>
    </source>
</evidence>
<feature type="region of interest" description="Disordered" evidence="1">
    <location>
        <begin position="397"/>
        <end position="478"/>
    </location>
</feature>
<dbReference type="Gene3D" id="3.40.50.10190">
    <property type="entry name" value="BRCT domain"/>
    <property type="match status" value="2"/>
</dbReference>
<dbReference type="InterPro" id="IPR036420">
    <property type="entry name" value="BRCT_dom_sf"/>
</dbReference>
<accession>A0A165I4A7</accession>
<feature type="compositionally biased region" description="Polar residues" evidence="1">
    <location>
        <begin position="186"/>
        <end position="227"/>
    </location>
</feature>
<dbReference type="Pfam" id="PF16589">
    <property type="entry name" value="BRCT_2"/>
    <property type="match status" value="1"/>
</dbReference>
<feature type="domain" description="BRCT" evidence="2">
    <location>
        <begin position="500"/>
        <end position="576"/>
    </location>
</feature>
<dbReference type="PROSITE" id="PS50172">
    <property type="entry name" value="BRCT"/>
    <property type="match status" value="1"/>
</dbReference>
<dbReference type="Proteomes" id="UP000076842">
    <property type="component" value="Unassembled WGS sequence"/>
</dbReference>
<feature type="compositionally biased region" description="Polar residues" evidence="1">
    <location>
        <begin position="441"/>
        <end position="459"/>
    </location>
</feature>
<name>A0A165I4A7_9BASI</name>
<sequence>MANSGGAGLPLIFVNREGQPMRFFVDAGGDIDSNTRRTSLRKIQRRGGQIVFNPAEAQYIIVWDDTSDGQLLARNWSNEGKIVLTLEWINICVRENKFIGPLAGYGGCRVGVTDGAIQPLSREGVFDEEEESLPIPPRSSLPSVLQPASTALSAPLSQRHRTLTGVPVQVPSFTGTAATGPLPAYSETTRPTHTTYASNNVTSRSASPNLVNENTLPVSGPTQPSVSHSVQDFKTLINQLQPSTFAVPANALAVGSTDSSETTNMTPSQRPTSITANLLSAIPQQVLDMLTQTLHLPSSNHARASTLPAPVHHTTTSVAQELSPTEASFPVNFGIASGASISSPHPAALASPATASLVKVSSVLPHETMEPINQGTAANPMENEHTQDDNRIPAVGLAREYSPPPQHSSLLTTPDKSLKRKHLDDAQVIVTPSDPIKRSRLSSGSVDYHQLSPSVGYTTPQQPPRMPSSSQGSGSNKFFTLEENGRHVQASFWVQPEIKERTKLIRAINRHGGRIAHSMSDCHYVVVRSALSDTGKSGKNKNADLGWKYDRTVVKPSWIEACIAAQDLVDIDEYVMEPPVTPKRRGRPKKATPTPTKSRTEREDSTVTLADVPHTPNGGLGNNAGSSLPSQWKMGPVAPSDSDDEEAV</sequence>
<feature type="region of interest" description="Disordered" evidence="1">
    <location>
        <begin position="578"/>
        <end position="648"/>
    </location>
</feature>
<feature type="region of interest" description="Disordered" evidence="1">
    <location>
        <begin position="174"/>
        <end position="227"/>
    </location>
</feature>
<evidence type="ECO:0000256" key="1">
    <source>
        <dbReference type="SAM" id="MobiDB-lite"/>
    </source>
</evidence>
<dbReference type="EMBL" id="KV423934">
    <property type="protein sequence ID" value="KZT60111.1"/>
    <property type="molecule type" value="Genomic_DNA"/>
</dbReference>